<keyword evidence="1" id="KW-1133">Transmembrane helix</keyword>
<organism evidence="4 5">
    <name type="scientific">Paradevosia shaoguanensis</name>
    <dbReference type="NCBI Taxonomy" id="1335043"/>
    <lineage>
        <taxon>Bacteria</taxon>
        <taxon>Pseudomonadati</taxon>
        <taxon>Pseudomonadota</taxon>
        <taxon>Alphaproteobacteria</taxon>
        <taxon>Hyphomicrobiales</taxon>
        <taxon>Devosiaceae</taxon>
        <taxon>Paradevosia</taxon>
    </lineage>
</organism>
<sequence>MPKAIELTILMPCLNEAETLATCIRKARGFLERAGVEGEVVVADNGSTDGSQEIAVENGARLVRVATKGYGAALAGGIAAAQGRFVIMGDADDSYDFSSLDPFLAELRAGKQLVMGNRFKGGIKPGAMPPLHRYIGNPVLSFAGRLFFGSHIGDFHCGLRGFDRDAILALNLRTTGMEFASEMVVKATQAGLSIGEVPTTLWPDGRSRRPHLRSFRDGWRHLRFLLLFSPRWLFLYPGITLLVVGMVLGGILLQGPVHLTPTVEIDLHTFLMAAMFIIVGLQSVSFALIGRRFASRYGFIPKSGFDGLLEALTLERILLAAVVLVAIGIGTLIWGVSVWASRDFGPLDVTSSMRYMILAMTSLVAGLQLGMSGFMSSMINIPLYERRVADFPPPDDPMSRIRDLPKKKS</sequence>
<feature type="domain" description="Glycosyltransferase 2-like" evidence="2">
    <location>
        <begin position="8"/>
        <end position="167"/>
    </location>
</feature>
<evidence type="ECO:0000256" key="1">
    <source>
        <dbReference type="SAM" id="Phobius"/>
    </source>
</evidence>
<dbReference type="Pfam" id="PF00535">
    <property type="entry name" value="Glycos_transf_2"/>
    <property type="match status" value="1"/>
</dbReference>
<dbReference type="AlphaFoldDB" id="A0AA41QJG3"/>
<dbReference type="CDD" id="cd04179">
    <property type="entry name" value="DPM_DPG-synthase_like"/>
    <property type="match status" value="1"/>
</dbReference>
<protein>
    <submittedName>
        <fullName evidence="4">Glycosyltransferase family 2 protein</fullName>
    </submittedName>
</protein>
<feature type="transmembrane region" description="Helical" evidence="1">
    <location>
        <begin position="233"/>
        <end position="255"/>
    </location>
</feature>
<name>A0AA41QJG3_9HYPH</name>
<keyword evidence="1" id="KW-0812">Transmembrane</keyword>
<feature type="transmembrane region" description="Helical" evidence="1">
    <location>
        <begin position="352"/>
        <end position="371"/>
    </location>
</feature>
<dbReference type="Gene3D" id="3.90.550.10">
    <property type="entry name" value="Spore Coat Polysaccharide Biosynthesis Protein SpsA, Chain A"/>
    <property type="match status" value="1"/>
</dbReference>
<dbReference type="Pfam" id="PF26629">
    <property type="entry name" value="GT2_TM_C"/>
    <property type="match status" value="1"/>
</dbReference>
<dbReference type="EMBL" id="JALAZD010000001">
    <property type="protein sequence ID" value="MCI0126060.1"/>
    <property type="molecule type" value="Genomic_DNA"/>
</dbReference>
<comment type="caution">
    <text evidence="4">The sequence shown here is derived from an EMBL/GenBank/DDBJ whole genome shotgun (WGS) entry which is preliminary data.</text>
</comment>
<keyword evidence="5" id="KW-1185">Reference proteome</keyword>
<evidence type="ECO:0000259" key="2">
    <source>
        <dbReference type="Pfam" id="PF00535"/>
    </source>
</evidence>
<evidence type="ECO:0000259" key="3">
    <source>
        <dbReference type="Pfam" id="PF26629"/>
    </source>
</evidence>
<dbReference type="InterPro" id="IPR001173">
    <property type="entry name" value="Glyco_trans_2-like"/>
</dbReference>
<feature type="transmembrane region" description="Helical" evidence="1">
    <location>
        <begin position="317"/>
        <end position="340"/>
    </location>
</feature>
<dbReference type="SUPFAM" id="SSF53448">
    <property type="entry name" value="Nucleotide-diphospho-sugar transferases"/>
    <property type="match status" value="1"/>
</dbReference>
<dbReference type="Proteomes" id="UP001156140">
    <property type="component" value="Unassembled WGS sequence"/>
</dbReference>
<feature type="domain" description="Low-salt glycan biosynthesis hexosyltransferase Agl6 C-terminal transmembrane region" evidence="3">
    <location>
        <begin position="289"/>
        <end position="379"/>
    </location>
</feature>
<dbReference type="InterPro" id="IPR050256">
    <property type="entry name" value="Glycosyltransferase_2"/>
</dbReference>
<dbReference type="PANTHER" id="PTHR48090">
    <property type="entry name" value="UNDECAPRENYL-PHOSPHATE 4-DEOXY-4-FORMAMIDO-L-ARABINOSE TRANSFERASE-RELATED"/>
    <property type="match status" value="1"/>
</dbReference>
<dbReference type="RefSeq" id="WP_281735094.1">
    <property type="nucleotide sequence ID" value="NZ_JAKETQ010000001.1"/>
</dbReference>
<feature type="transmembrane region" description="Helical" evidence="1">
    <location>
        <begin position="267"/>
        <end position="289"/>
    </location>
</feature>
<dbReference type="InterPro" id="IPR029044">
    <property type="entry name" value="Nucleotide-diphossugar_trans"/>
</dbReference>
<keyword evidence="1" id="KW-0472">Membrane</keyword>
<evidence type="ECO:0000313" key="4">
    <source>
        <dbReference type="EMBL" id="MCI0126060.1"/>
    </source>
</evidence>
<accession>A0AA41QJG3</accession>
<evidence type="ECO:0000313" key="5">
    <source>
        <dbReference type="Proteomes" id="UP001156140"/>
    </source>
</evidence>
<proteinExistence type="predicted"/>
<dbReference type="InterPro" id="IPR058718">
    <property type="entry name" value="Agl6_TM_C"/>
</dbReference>
<dbReference type="PANTHER" id="PTHR48090:SF7">
    <property type="entry name" value="RFBJ PROTEIN"/>
    <property type="match status" value="1"/>
</dbReference>
<reference evidence="4" key="1">
    <citation type="submission" date="2022-03" db="EMBL/GenBank/DDBJ databases">
        <title>The complete genome sequence of a Methyloterrigena soli.</title>
        <authorList>
            <person name="Zi Z."/>
        </authorList>
    </citation>
    <scope>NUCLEOTIDE SEQUENCE</scope>
    <source>
        <strain evidence="4">M48</strain>
    </source>
</reference>
<gene>
    <name evidence="4" type="ORF">ML536_04400</name>
</gene>